<dbReference type="EMBL" id="CP052758">
    <property type="protein sequence ID" value="QJW38680.1"/>
    <property type="molecule type" value="Genomic_DNA"/>
</dbReference>
<dbReference type="AlphaFoldDB" id="A0A6M5UKG2"/>
<geneLocation type="plasmid" evidence="2 3">
    <name>pCPRO01</name>
</geneLocation>
<dbReference type="RefSeq" id="WP_154800626.1">
    <property type="nucleotide sequence ID" value="NZ_CP052758.1"/>
</dbReference>
<feature type="compositionally biased region" description="Basic and acidic residues" evidence="1">
    <location>
        <begin position="226"/>
        <end position="236"/>
    </location>
</feature>
<accession>A0A6M5UKG2</accession>
<evidence type="ECO:0000313" key="2">
    <source>
        <dbReference type="EMBL" id="QJW38680.1"/>
    </source>
</evidence>
<proteinExistence type="predicted"/>
<evidence type="ECO:0000256" key="1">
    <source>
        <dbReference type="SAM" id="MobiDB-lite"/>
    </source>
</evidence>
<protein>
    <submittedName>
        <fullName evidence="2">Uncharacterized protein</fullName>
    </submittedName>
</protein>
<sequence length="236" mass="25545">MTSDPLPELAAAGEPVARKFEAAWDVFAATCGQYIAPEATFQAWFAHYLISQFGIDRVGREPIFRIGSFMESPWKTQLGRTGEVKLDAVVTRAPGLQLPHYAGIVRSPDGTGLAVLEQLAVIAELKVASSVAGGLDHGEVARDVWKLSMLLDEFDAAHPGVPAPLAFACILDNHPTKTYSRTYLDAKLAKVRHHPGVRVLYAEAAARPVISGSRGAGPQPRQLTPEPDRWDWVSGP</sequence>
<reference evidence="3" key="1">
    <citation type="journal article" date="2022" name="Int. J. Syst. Evol. Microbiol.">
        <title>Cellulosimicrobium protaetiae sp. nov., isolated from the gut of the larva of Protaetia brevitarsis seulensis.</title>
        <authorList>
            <person name="Le Han H."/>
            <person name="Nguyen T.T.H."/>
            <person name="Li Z."/>
            <person name="Shin N.R."/>
            <person name="Kim S.G."/>
        </authorList>
    </citation>
    <scope>NUCLEOTIDE SEQUENCE [LARGE SCALE GENOMIC DNA]</scope>
    <source>
        <strain evidence="3">BI34</strain>
    </source>
</reference>
<feature type="region of interest" description="Disordered" evidence="1">
    <location>
        <begin position="211"/>
        <end position="236"/>
    </location>
</feature>
<keyword evidence="2" id="KW-0614">Plasmid</keyword>
<dbReference type="KEGG" id="cprt:FIC82_020035"/>
<keyword evidence="3" id="KW-1185">Reference proteome</keyword>
<organism evidence="2 3">
    <name type="scientific">Cellulosimicrobium protaetiae</name>
    <dbReference type="NCBI Taxonomy" id="2587808"/>
    <lineage>
        <taxon>Bacteria</taxon>
        <taxon>Bacillati</taxon>
        <taxon>Actinomycetota</taxon>
        <taxon>Actinomycetes</taxon>
        <taxon>Micrococcales</taxon>
        <taxon>Promicromonosporaceae</taxon>
        <taxon>Cellulosimicrobium</taxon>
    </lineage>
</organism>
<evidence type="ECO:0000313" key="3">
    <source>
        <dbReference type="Proteomes" id="UP000451354"/>
    </source>
</evidence>
<gene>
    <name evidence="2" type="ORF">FIC82_020035</name>
</gene>
<dbReference type="Proteomes" id="UP000451354">
    <property type="component" value="Plasmid pCPRO01"/>
</dbReference>
<name>A0A6M5UKG2_9MICO</name>
<dbReference type="OrthoDB" id="5141493at2"/>